<sequence length="125" mass="13841">MAGLFGFGGKTKYVDEPNQPQQNGKKGAFFLEPDDAKSLGNIEFMRKAYKIKRSFPKTLKGAGAKVVSEISSMQKAIAKGEMIAPQITQTTQTTQTSQPTQENTVRRSADTSMDMFRKMAKDIKK</sequence>
<dbReference type="HOGENOM" id="CLU_126046_0_0_3"/>
<proteinExistence type="predicted"/>
<dbReference type="Proteomes" id="UP000002384">
    <property type="component" value="Chromosome"/>
</dbReference>
<dbReference type="OrthoDB" id="427053at2"/>
<evidence type="ECO:0000313" key="3">
    <source>
        <dbReference type="Proteomes" id="UP000002384"/>
    </source>
</evidence>
<protein>
    <submittedName>
        <fullName evidence="2">Uncharacterized protein</fullName>
    </submittedName>
</protein>
<accession>B7KL07</accession>
<feature type="compositionally biased region" description="Basic and acidic residues" evidence="1">
    <location>
        <begin position="104"/>
        <end position="113"/>
    </location>
</feature>
<keyword evidence="3" id="KW-1185">Reference proteome</keyword>
<evidence type="ECO:0000313" key="2">
    <source>
        <dbReference type="EMBL" id="ACK72379.1"/>
    </source>
</evidence>
<organism evidence="2 3">
    <name type="scientific">Gloeothece citriformis (strain PCC 7424)</name>
    <name type="common">Cyanothece sp. (strain PCC 7424)</name>
    <dbReference type="NCBI Taxonomy" id="65393"/>
    <lineage>
        <taxon>Bacteria</taxon>
        <taxon>Bacillati</taxon>
        <taxon>Cyanobacteriota</taxon>
        <taxon>Cyanophyceae</taxon>
        <taxon>Oscillatoriophycideae</taxon>
        <taxon>Chroococcales</taxon>
        <taxon>Aphanothecaceae</taxon>
        <taxon>Gloeothece</taxon>
        <taxon>Gloeothece citriformis</taxon>
    </lineage>
</organism>
<dbReference type="STRING" id="65393.PCC7424_4005"/>
<dbReference type="EMBL" id="CP001291">
    <property type="protein sequence ID" value="ACK72379.1"/>
    <property type="molecule type" value="Genomic_DNA"/>
</dbReference>
<dbReference type="eggNOG" id="ENOG5032YQE">
    <property type="taxonomic scope" value="Bacteria"/>
</dbReference>
<dbReference type="RefSeq" id="WP_015955964.1">
    <property type="nucleotide sequence ID" value="NC_011729.1"/>
</dbReference>
<feature type="compositionally biased region" description="Low complexity" evidence="1">
    <location>
        <begin position="88"/>
        <end position="103"/>
    </location>
</feature>
<reference evidence="3" key="1">
    <citation type="journal article" date="2011" name="MBio">
        <title>Novel metabolic attributes of the genus Cyanothece, comprising a group of unicellular nitrogen-fixing Cyanobacteria.</title>
        <authorList>
            <person name="Bandyopadhyay A."/>
            <person name="Elvitigala T."/>
            <person name="Welsh E."/>
            <person name="Stockel J."/>
            <person name="Liberton M."/>
            <person name="Min H."/>
            <person name="Sherman L.A."/>
            <person name="Pakrasi H.B."/>
        </authorList>
    </citation>
    <scope>NUCLEOTIDE SEQUENCE [LARGE SCALE GENOMIC DNA]</scope>
    <source>
        <strain evidence="3">PCC 7424</strain>
    </source>
</reference>
<evidence type="ECO:0000256" key="1">
    <source>
        <dbReference type="SAM" id="MobiDB-lite"/>
    </source>
</evidence>
<name>B7KL07_GLOC7</name>
<dbReference type="KEGG" id="cyc:PCC7424_4005"/>
<gene>
    <name evidence="2" type="ordered locus">PCC7424_4005</name>
</gene>
<feature type="region of interest" description="Disordered" evidence="1">
    <location>
        <begin position="88"/>
        <end position="113"/>
    </location>
</feature>
<feature type="region of interest" description="Disordered" evidence="1">
    <location>
        <begin position="1"/>
        <end position="28"/>
    </location>
</feature>
<dbReference type="AlphaFoldDB" id="B7KL07"/>